<dbReference type="OrthoDB" id="8593817at2"/>
<organism evidence="1 2">
    <name type="scientific">Thiocystis violascens (strain ATCC 17096 / DSM 198 / 6111)</name>
    <name type="common">Chromatium violascens</name>
    <dbReference type="NCBI Taxonomy" id="765911"/>
    <lineage>
        <taxon>Bacteria</taxon>
        <taxon>Pseudomonadati</taxon>
        <taxon>Pseudomonadota</taxon>
        <taxon>Gammaproteobacteria</taxon>
        <taxon>Chromatiales</taxon>
        <taxon>Chromatiaceae</taxon>
        <taxon>Thiocystis</taxon>
    </lineage>
</organism>
<proteinExistence type="predicted"/>
<dbReference type="EMBL" id="CP003154">
    <property type="protein sequence ID" value="AFL76220.1"/>
    <property type="molecule type" value="Genomic_DNA"/>
</dbReference>
<dbReference type="STRING" id="765911.Thivi_4417"/>
<dbReference type="KEGG" id="tvi:Thivi_4417"/>
<protein>
    <submittedName>
        <fullName evidence="1">Uncharacterized protein</fullName>
    </submittedName>
</protein>
<evidence type="ECO:0000313" key="2">
    <source>
        <dbReference type="Proteomes" id="UP000006062"/>
    </source>
</evidence>
<reference evidence="1 2" key="1">
    <citation type="submission" date="2012-06" db="EMBL/GenBank/DDBJ databases">
        <title>Complete sequence of Thiocystis violascens DSM 198.</title>
        <authorList>
            <consortium name="US DOE Joint Genome Institute"/>
            <person name="Lucas S."/>
            <person name="Han J."/>
            <person name="Lapidus A."/>
            <person name="Cheng J.-F."/>
            <person name="Goodwin L."/>
            <person name="Pitluck S."/>
            <person name="Peters L."/>
            <person name="Ovchinnikova G."/>
            <person name="Teshima H."/>
            <person name="Detter J.C."/>
            <person name="Han C."/>
            <person name="Tapia R."/>
            <person name="Land M."/>
            <person name="Hauser L."/>
            <person name="Kyrpides N."/>
            <person name="Ivanova N."/>
            <person name="Pagani I."/>
            <person name="Vogl K."/>
            <person name="Liu Z."/>
            <person name="Frigaard N.-U."/>
            <person name="Bryant D."/>
            <person name="Woyke T."/>
        </authorList>
    </citation>
    <scope>NUCLEOTIDE SEQUENCE [LARGE SCALE GENOMIC DNA]</scope>
    <source>
        <strain evidence="2">ATCC 17096 / DSM 198 / 6111</strain>
    </source>
</reference>
<keyword evidence="2" id="KW-1185">Reference proteome</keyword>
<name>I3YGV2_THIV6</name>
<dbReference type="Proteomes" id="UP000006062">
    <property type="component" value="Chromosome"/>
</dbReference>
<sequence length="69" mass="7305">MTNDHLLLLGEIKGRLDHIQNDQVVLIRKIDAIDGRLRTVETRSAINGAVTGGVMAVGIALIKSALTGA</sequence>
<gene>
    <name evidence="1" type="ordered locus">Thivi_4417</name>
</gene>
<accession>I3YGV2</accession>
<dbReference type="RefSeq" id="WP_014780596.1">
    <property type="nucleotide sequence ID" value="NC_018012.1"/>
</dbReference>
<evidence type="ECO:0000313" key="1">
    <source>
        <dbReference type="EMBL" id="AFL76220.1"/>
    </source>
</evidence>
<dbReference type="HOGENOM" id="CLU_2774686_0_0_6"/>
<dbReference type="AlphaFoldDB" id="I3YGV2"/>